<keyword evidence="3" id="KW-1185">Reference proteome</keyword>
<feature type="region of interest" description="Disordered" evidence="1">
    <location>
        <begin position="22"/>
        <end position="83"/>
    </location>
</feature>
<protein>
    <submittedName>
        <fullName evidence="2">Uncharacterized protein</fullName>
    </submittedName>
</protein>
<evidence type="ECO:0000313" key="3">
    <source>
        <dbReference type="Proteomes" id="UP001066276"/>
    </source>
</evidence>
<proteinExistence type="predicted"/>
<evidence type="ECO:0000256" key="1">
    <source>
        <dbReference type="SAM" id="MobiDB-lite"/>
    </source>
</evidence>
<comment type="caution">
    <text evidence="2">The sequence shown here is derived from an EMBL/GenBank/DDBJ whole genome shotgun (WGS) entry which is preliminary data.</text>
</comment>
<dbReference type="Proteomes" id="UP001066276">
    <property type="component" value="Chromosome 10"/>
</dbReference>
<dbReference type="EMBL" id="JANPWB010000014">
    <property type="protein sequence ID" value="KAJ1100532.1"/>
    <property type="molecule type" value="Genomic_DNA"/>
</dbReference>
<dbReference type="AlphaFoldDB" id="A0AAV7MDG7"/>
<gene>
    <name evidence="2" type="ORF">NDU88_005614</name>
</gene>
<sequence>MHDTARRLLRSSRTVKAQLAALLVPSTHQPRSPTSKTHMNPLLRSNKNPRGSPSYAHRGAQSSDTLQARSLGPARPVKKHKAREHLLPGALLLRAERDAVSN</sequence>
<accession>A0AAV7MDG7</accession>
<reference evidence="2" key="1">
    <citation type="journal article" date="2022" name="bioRxiv">
        <title>Sequencing and chromosome-scale assembly of the giantPleurodeles waltlgenome.</title>
        <authorList>
            <person name="Brown T."/>
            <person name="Elewa A."/>
            <person name="Iarovenko S."/>
            <person name="Subramanian E."/>
            <person name="Araus A.J."/>
            <person name="Petzold A."/>
            <person name="Susuki M."/>
            <person name="Suzuki K.-i.T."/>
            <person name="Hayashi T."/>
            <person name="Toyoda A."/>
            <person name="Oliveira C."/>
            <person name="Osipova E."/>
            <person name="Leigh N.D."/>
            <person name="Simon A."/>
            <person name="Yun M.H."/>
        </authorList>
    </citation>
    <scope>NUCLEOTIDE SEQUENCE</scope>
    <source>
        <strain evidence="2">20211129_DDA</strain>
        <tissue evidence="2">Liver</tissue>
    </source>
</reference>
<feature type="compositionally biased region" description="Polar residues" evidence="1">
    <location>
        <begin position="26"/>
        <end position="51"/>
    </location>
</feature>
<organism evidence="2 3">
    <name type="scientific">Pleurodeles waltl</name>
    <name type="common">Iberian ribbed newt</name>
    <dbReference type="NCBI Taxonomy" id="8319"/>
    <lineage>
        <taxon>Eukaryota</taxon>
        <taxon>Metazoa</taxon>
        <taxon>Chordata</taxon>
        <taxon>Craniata</taxon>
        <taxon>Vertebrata</taxon>
        <taxon>Euteleostomi</taxon>
        <taxon>Amphibia</taxon>
        <taxon>Batrachia</taxon>
        <taxon>Caudata</taxon>
        <taxon>Salamandroidea</taxon>
        <taxon>Salamandridae</taxon>
        <taxon>Pleurodelinae</taxon>
        <taxon>Pleurodeles</taxon>
    </lineage>
</organism>
<evidence type="ECO:0000313" key="2">
    <source>
        <dbReference type="EMBL" id="KAJ1100532.1"/>
    </source>
</evidence>
<name>A0AAV7MDG7_PLEWA</name>